<name>A0A412N3Q4_9BACE</name>
<dbReference type="InterPro" id="IPR011990">
    <property type="entry name" value="TPR-like_helical_dom_sf"/>
</dbReference>
<keyword evidence="3" id="KW-0732">Signal</keyword>
<comment type="subcellular location">
    <subcellularLocation>
        <location evidence="1">Cell outer membrane</location>
    </subcellularLocation>
</comment>
<organism evidence="8 9">
    <name type="scientific">Bacteroides clarus</name>
    <dbReference type="NCBI Taxonomy" id="626929"/>
    <lineage>
        <taxon>Bacteria</taxon>
        <taxon>Pseudomonadati</taxon>
        <taxon>Bacteroidota</taxon>
        <taxon>Bacteroidia</taxon>
        <taxon>Bacteroidales</taxon>
        <taxon>Bacteroidaceae</taxon>
        <taxon>Bacteroides</taxon>
    </lineage>
</organism>
<dbReference type="Pfam" id="PF14322">
    <property type="entry name" value="SusD-like_3"/>
    <property type="match status" value="1"/>
</dbReference>
<dbReference type="Gene3D" id="1.25.40.390">
    <property type="match status" value="1"/>
</dbReference>
<evidence type="ECO:0000313" key="9">
    <source>
        <dbReference type="Proteomes" id="UP000285159"/>
    </source>
</evidence>
<evidence type="ECO:0000256" key="2">
    <source>
        <dbReference type="ARBA" id="ARBA00006275"/>
    </source>
</evidence>
<dbReference type="SUPFAM" id="SSF48452">
    <property type="entry name" value="TPR-like"/>
    <property type="match status" value="1"/>
</dbReference>
<keyword evidence="5" id="KW-0998">Cell outer membrane</keyword>
<gene>
    <name evidence="8" type="ORF">DWX38_09980</name>
</gene>
<dbReference type="EMBL" id="QRWP01000007">
    <property type="protein sequence ID" value="RGT32772.1"/>
    <property type="molecule type" value="Genomic_DNA"/>
</dbReference>
<evidence type="ECO:0000313" key="8">
    <source>
        <dbReference type="EMBL" id="RGT32772.1"/>
    </source>
</evidence>
<evidence type="ECO:0000256" key="4">
    <source>
        <dbReference type="ARBA" id="ARBA00023136"/>
    </source>
</evidence>
<proteinExistence type="inferred from homology"/>
<protein>
    <submittedName>
        <fullName evidence="8">RagB/SusD family nutrient uptake outer membrane protein</fullName>
    </submittedName>
</protein>
<evidence type="ECO:0000256" key="5">
    <source>
        <dbReference type="ARBA" id="ARBA00023237"/>
    </source>
</evidence>
<dbReference type="InterPro" id="IPR012944">
    <property type="entry name" value="SusD_RagB_dom"/>
</dbReference>
<comment type="caution">
    <text evidence="8">The sequence shown here is derived from an EMBL/GenBank/DDBJ whole genome shotgun (WGS) entry which is preliminary data.</text>
</comment>
<keyword evidence="4" id="KW-0472">Membrane</keyword>
<evidence type="ECO:0000259" key="6">
    <source>
        <dbReference type="Pfam" id="PF07980"/>
    </source>
</evidence>
<evidence type="ECO:0000256" key="3">
    <source>
        <dbReference type="ARBA" id="ARBA00022729"/>
    </source>
</evidence>
<reference evidence="8 9" key="1">
    <citation type="submission" date="2018-08" db="EMBL/GenBank/DDBJ databases">
        <title>A genome reference for cultivated species of the human gut microbiota.</title>
        <authorList>
            <person name="Zou Y."/>
            <person name="Xue W."/>
            <person name="Luo G."/>
        </authorList>
    </citation>
    <scope>NUCLEOTIDE SEQUENCE [LARGE SCALE GENOMIC DNA]</scope>
    <source>
        <strain evidence="8 9">AF19-1AC</strain>
    </source>
</reference>
<comment type="similarity">
    <text evidence="2">Belongs to the SusD family.</text>
</comment>
<feature type="domain" description="SusD-like N-terminal" evidence="7">
    <location>
        <begin position="77"/>
        <end position="208"/>
    </location>
</feature>
<sequence length="543" mass="62395">MLFMGAISISACTDMLTEKPENTYEKDGYFIREENAEMAVIGTYEGLTEDYNLWGSDDIYYSTRVQNDNAKDAIFSYIMTPANQIVNTAWKAKYKTLNRANYTIEGIQGMDGYRNNEILQSYVAEAMFIRAMVSFDLVRMWGDVPYATEYSKSYEATYKPRTDRELIYDRIISDLTFAKQHLAWGTASSSPERATQGAARALLMRVLLQRTGYSLQMDGTLKRPDNDKRQEYFKAIIEEWKAFQEEGKFHGFYEDDANSYEALFKSFSGEILNNKESLFEIAFQYPNRKGSLGSIIGVQVAQAIVSGNEKNNVMGRASVQYRCLPEWGNFYEATDQRREVMVATHVWNWDKEKHTHVKKDISGYAFVGKWRREWMPLGYDELNATDVNFCYIRYAEVVLSAAEAYNELGETAKAWELINRVRDRAKATKLNAGNYNELMKAPQVLNLDFIDDSNEAGKIRTVLYWERAFELACEGVRKYDLIRWGILKEALQLIGSQTSVNTDRNTPFPAGNNFQSGKHELFPIPEDEMQVNHTLNGKNNPGY</sequence>
<feature type="domain" description="RagB/SusD" evidence="6">
    <location>
        <begin position="335"/>
        <end position="543"/>
    </location>
</feature>
<evidence type="ECO:0000256" key="1">
    <source>
        <dbReference type="ARBA" id="ARBA00004442"/>
    </source>
</evidence>
<accession>A0A412N3Q4</accession>
<dbReference type="Proteomes" id="UP000285159">
    <property type="component" value="Unassembled WGS sequence"/>
</dbReference>
<dbReference type="Pfam" id="PF07980">
    <property type="entry name" value="SusD_RagB"/>
    <property type="match status" value="1"/>
</dbReference>
<dbReference type="GO" id="GO:0009279">
    <property type="term" value="C:cell outer membrane"/>
    <property type="evidence" value="ECO:0007669"/>
    <property type="project" value="UniProtKB-SubCell"/>
</dbReference>
<dbReference type="InterPro" id="IPR033985">
    <property type="entry name" value="SusD-like_N"/>
</dbReference>
<dbReference type="AlphaFoldDB" id="A0A412N3Q4"/>
<evidence type="ECO:0000259" key="7">
    <source>
        <dbReference type="Pfam" id="PF14322"/>
    </source>
</evidence>